<reference evidence="1" key="1">
    <citation type="journal article" date="2014" name="Int. J. Syst. Evol. Microbiol.">
        <title>Complete genome sequence of Corynebacterium casei LMG S-19264T (=DSM 44701T), isolated from a smear-ripened cheese.</title>
        <authorList>
            <consortium name="US DOE Joint Genome Institute (JGI-PGF)"/>
            <person name="Walter F."/>
            <person name="Albersmeier A."/>
            <person name="Kalinowski J."/>
            <person name="Ruckert C."/>
        </authorList>
    </citation>
    <scope>NUCLEOTIDE SEQUENCE</scope>
    <source>
        <strain evidence="1">JCM 4122</strain>
    </source>
</reference>
<dbReference type="AlphaFoldDB" id="A0A919BY79"/>
<evidence type="ECO:0000313" key="1">
    <source>
        <dbReference type="EMBL" id="GHG24865.1"/>
    </source>
</evidence>
<name>A0A919BY79_STRFL</name>
<dbReference type="Gene3D" id="2.60.120.590">
    <property type="entry name" value="Alpha-ketoglutarate-dependent dioxygenase AlkB-like"/>
    <property type="match status" value="1"/>
</dbReference>
<dbReference type="SUPFAM" id="SSF51197">
    <property type="entry name" value="Clavaminate synthase-like"/>
    <property type="match status" value="1"/>
</dbReference>
<evidence type="ECO:0008006" key="3">
    <source>
        <dbReference type="Google" id="ProtNLM"/>
    </source>
</evidence>
<protein>
    <recommendedName>
        <fullName evidence="3">Alpha-ketoglutarate-dependent dioxygenase AlkB</fullName>
    </recommendedName>
</protein>
<organism evidence="1 2">
    <name type="scientific">Streptomyces filamentosus</name>
    <name type="common">Streptomyces roseosporus</name>
    <dbReference type="NCBI Taxonomy" id="67294"/>
    <lineage>
        <taxon>Bacteria</taxon>
        <taxon>Bacillati</taxon>
        <taxon>Actinomycetota</taxon>
        <taxon>Actinomycetes</taxon>
        <taxon>Kitasatosporales</taxon>
        <taxon>Streptomycetaceae</taxon>
        <taxon>Streptomyces</taxon>
    </lineage>
</organism>
<dbReference type="RefSeq" id="WP_190044416.1">
    <property type="nucleotide sequence ID" value="NZ_BNBE01000004.1"/>
</dbReference>
<keyword evidence="2" id="KW-1185">Reference proteome</keyword>
<evidence type="ECO:0000313" key="2">
    <source>
        <dbReference type="Proteomes" id="UP000632849"/>
    </source>
</evidence>
<gene>
    <name evidence="1" type="ORF">GCM10017667_70900</name>
</gene>
<sequence>MPRASELPAGILSCVLPAEEGDPFAELAASVRWEELGKGRRGAVLTRPDEAGAVPLVRTTTRYGAPAQRFRPVHERLARRIREHAALPVDFDNALVERYTNAYATMGSHSDQALDLADGSFVAVFSCYRGPGGATPSRKLVFEWKEGGGEAFEVPLAHRGVVAFSVAANRLLRHKIVLDASARTADEEWLGVTFRTSKTAVRFRDGHAHLPGGVRLAVADEEQRREFYRLRRRENTETDFAYPPLDHTVSESDLLPPV</sequence>
<dbReference type="Proteomes" id="UP000632849">
    <property type="component" value="Unassembled WGS sequence"/>
</dbReference>
<dbReference type="InterPro" id="IPR037151">
    <property type="entry name" value="AlkB-like_sf"/>
</dbReference>
<proteinExistence type="predicted"/>
<dbReference type="EMBL" id="BNBE01000004">
    <property type="protein sequence ID" value="GHG24865.1"/>
    <property type="molecule type" value="Genomic_DNA"/>
</dbReference>
<accession>A0A919BY79</accession>
<comment type="caution">
    <text evidence="1">The sequence shown here is derived from an EMBL/GenBank/DDBJ whole genome shotgun (WGS) entry which is preliminary data.</text>
</comment>
<reference evidence="1" key="2">
    <citation type="submission" date="2020-09" db="EMBL/GenBank/DDBJ databases">
        <authorList>
            <person name="Sun Q."/>
            <person name="Ohkuma M."/>
        </authorList>
    </citation>
    <scope>NUCLEOTIDE SEQUENCE</scope>
    <source>
        <strain evidence="1">JCM 4122</strain>
    </source>
</reference>